<dbReference type="EMBL" id="JACHVA010000033">
    <property type="protein sequence ID" value="MBC2600647.1"/>
    <property type="molecule type" value="Genomic_DNA"/>
</dbReference>
<feature type="domain" description="NIF system FeS cluster assembly NifU N-terminal" evidence="1">
    <location>
        <begin position="15"/>
        <end position="97"/>
    </location>
</feature>
<organism evidence="2 3">
    <name type="scientific">Puniceicoccus vermicola</name>
    <dbReference type="NCBI Taxonomy" id="388746"/>
    <lineage>
        <taxon>Bacteria</taxon>
        <taxon>Pseudomonadati</taxon>
        <taxon>Verrucomicrobiota</taxon>
        <taxon>Opitutia</taxon>
        <taxon>Puniceicoccales</taxon>
        <taxon>Puniceicoccaceae</taxon>
        <taxon>Puniceicoccus</taxon>
    </lineage>
</organism>
<keyword evidence="3" id="KW-1185">Reference proteome</keyword>
<dbReference type="GO" id="GO:0016226">
    <property type="term" value="P:iron-sulfur cluster assembly"/>
    <property type="evidence" value="ECO:0007669"/>
    <property type="project" value="InterPro"/>
</dbReference>
<dbReference type="AlphaFoldDB" id="A0A7X1AVL4"/>
<dbReference type="GO" id="GO:0051536">
    <property type="term" value="F:iron-sulfur cluster binding"/>
    <property type="evidence" value="ECO:0007669"/>
    <property type="project" value="InterPro"/>
</dbReference>
<gene>
    <name evidence="2" type="ORF">H5P30_02510</name>
</gene>
<dbReference type="CDD" id="cd06664">
    <property type="entry name" value="IscU_like"/>
    <property type="match status" value="1"/>
</dbReference>
<comment type="caution">
    <text evidence="2">The sequence shown here is derived from an EMBL/GenBank/DDBJ whole genome shotgun (WGS) entry which is preliminary data.</text>
</comment>
<dbReference type="GO" id="GO:0005506">
    <property type="term" value="F:iron ion binding"/>
    <property type="evidence" value="ECO:0007669"/>
    <property type="project" value="InterPro"/>
</dbReference>
<protein>
    <submittedName>
        <fullName evidence="2">Iron-sulfur cluster assembly scaffold protein</fullName>
    </submittedName>
</protein>
<dbReference type="Gene3D" id="3.90.1010.10">
    <property type="match status" value="1"/>
</dbReference>
<evidence type="ECO:0000259" key="1">
    <source>
        <dbReference type="Pfam" id="PF01592"/>
    </source>
</evidence>
<reference evidence="2 3" key="1">
    <citation type="submission" date="2020-07" db="EMBL/GenBank/DDBJ databases">
        <authorList>
            <person name="Feng X."/>
        </authorList>
    </citation>
    <scope>NUCLEOTIDE SEQUENCE [LARGE SCALE GENOMIC DNA]</scope>
    <source>
        <strain evidence="2 3">JCM14086</strain>
    </source>
</reference>
<proteinExistence type="predicted"/>
<accession>A0A7X1AVL4</accession>
<evidence type="ECO:0000313" key="2">
    <source>
        <dbReference type="EMBL" id="MBC2600647.1"/>
    </source>
</evidence>
<dbReference type="SUPFAM" id="SSF82649">
    <property type="entry name" value="SufE/NifU"/>
    <property type="match status" value="1"/>
</dbReference>
<dbReference type="Pfam" id="PF01592">
    <property type="entry name" value="NifU_N"/>
    <property type="match status" value="1"/>
</dbReference>
<evidence type="ECO:0000313" key="3">
    <source>
        <dbReference type="Proteomes" id="UP000525652"/>
    </source>
</evidence>
<sequence length="150" mass="16505">MTEKTDRHDTLQTIYKERLLQLFRNPLGTETPDAAAIRGWAKNRSCGDEVAFYSLLSENGVAQCWHDTAGCAISTATSSLLVEALAGKSREDARKLLDQIRAMVFEGKEVDVDDDVKILSAVHDLRTRHECVGVALKAAEESLEPKGSTE</sequence>
<name>A0A7X1AVL4_9BACT</name>
<dbReference type="InterPro" id="IPR002871">
    <property type="entry name" value="NIF_FeS_clus_asmbl_NifU_N"/>
</dbReference>
<dbReference type="Proteomes" id="UP000525652">
    <property type="component" value="Unassembled WGS sequence"/>
</dbReference>